<feature type="transmembrane region" description="Helical" evidence="6">
    <location>
        <begin position="380"/>
        <end position="399"/>
    </location>
</feature>
<dbReference type="PANTHER" id="PTHR43341:SF18">
    <property type="entry name" value="AMINO ACID PERMEASE_ SLC12A DOMAIN-CONTAINING PROTEIN"/>
    <property type="match status" value="1"/>
</dbReference>
<dbReference type="InterPro" id="IPR050524">
    <property type="entry name" value="APC_YAT"/>
</dbReference>
<keyword evidence="9" id="KW-1185">Reference proteome</keyword>
<feature type="transmembrane region" description="Helical" evidence="6">
    <location>
        <begin position="283"/>
        <end position="302"/>
    </location>
</feature>
<keyword evidence="4 6" id="KW-1133">Transmembrane helix</keyword>
<dbReference type="GO" id="GO:0015171">
    <property type="term" value="F:amino acid transmembrane transporter activity"/>
    <property type="evidence" value="ECO:0007669"/>
    <property type="project" value="TreeGrafter"/>
</dbReference>
<evidence type="ECO:0000256" key="1">
    <source>
        <dbReference type="ARBA" id="ARBA00004141"/>
    </source>
</evidence>
<evidence type="ECO:0000256" key="6">
    <source>
        <dbReference type="SAM" id="Phobius"/>
    </source>
</evidence>
<dbReference type="Proteomes" id="UP000000707">
    <property type="component" value="Unassembled WGS sequence"/>
</dbReference>
<dbReference type="Pfam" id="PF00324">
    <property type="entry name" value="AA_permease"/>
    <property type="match status" value="1"/>
</dbReference>
<proteinExistence type="inferred from homology"/>
<keyword evidence="3 6" id="KW-0812">Transmembrane</keyword>
<dbReference type="PANTHER" id="PTHR43341">
    <property type="entry name" value="AMINO ACID PERMEASE"/>
    <property type="match status" value="1"/>
</dbReference>
<evidence type="ECO:0000313" key="8">
    <source>
        <dbReference type="EMBL" id="EGV66430.1"/>
    </source>
</evidence>
<dbReference type="AlphaFoldDB" id="G3AW22"/>
<feature type="transmembrane region" description="Helical" evidence="6">
    <location>
        <begin position="164"/>
        <end position="184"/>
    </location>
</feature>
<sequence>MSASILSSQEKEKKQPVVYATEADIGSLNDNASDSGDEYFDHLHHERTLSKALNSRHLGMITLVGVFGTGLFLSSGGTLANAGPVGILLAYLVVGLVVGANQMCITECACFMPVTSGYVRHSEHFVDEALGFMMGWTDIYSSCIPNELSAAAVVVQYWTDLSPAIFITIFAIACIATNAYNVRWYGEIEFVFGILKLTLIVILIVTGLVIDLGGTGDRIGFRYWKDPGPFVEKYTTGSLGHFAGFWKALSSVVYAYAGVQAIGLLSGEAEHPRRAIFRAAKRVFYRVFTLYLLTVFVLTLIVPSNNETIASPNGTAAASPFVVAMQGQVKVLPHYINAIVCTSAFSAGNLNIIKASRTLFALAAKGQAPKIFLKVNKHGLPWVGVTFACAFIPLAYMSVSSGSDTVFSWFQNITSSNTLLNWILISVNHIGMMRAFKAQGYSRELLPYKFKGTVFASWFSLFFSVLFLLTGGFTNFIHGQF</sequence>
<accession>G3AW22</accession>
<gene>
    <name evidence="8" type="ORF">CANTEDRAFT_128846</name>
</gene>
<name>G3AW22_CANTC</name>
<protein>
    <recommendedName>
        <fullName evidence="7">Amino acid permease/ SLC12A domain-containing protein</fullName>
    </recommendedName>
</protein>
<feature type="transmembrane region" description="Helical" evidence="6">
    <location>
        <begin position="456"/>
        <end position="477"/>
    </location>
</feature>
<organism evidence="9">
    <name type="scientific">Candida tenuis (strain ATCC 10573 / BCRC 21748 / CBS 615 / JCM 9827 / NBRC 10315 / NRRL Y-1498 / VKM Y-70)</name>
    <name type="common">Yeast</name>
    <name type="synonym">Yamadazyma tenuis</name>
    <dbReference type="NCBI Taxonomy" id="590646"/>
    <lineage>
        <taxon>Eukaryota</taxon>
        <taxon>Fungi</taxon>
        <taxon>Dikarya</taxon>
        <taxon>Ascomycota</taxon>
        <taxon>Saccharomycotina</taxon>
        <taxon>Pichiomycetes</taxon>
        <taxon>Debaryomycetaceae</taxon>
        <taxon>Yamadazyma</taxon>
    </lineage>
</organism>
<dbReference type="KEGG" id="cten:18249342"/>
<dbReference type="InterPro" id="IPR004841">
    <property type="entry name" value="AA-permease/SLC12A_dom"/>
</dbReference>
<dbReference type="EMBL" id="GL996510">
    <property type="protein sequence ID" value="EGV66430.1"/>
    <property type="molecule type" value="Genomic_DNA"/>
</dbReference>
<evidence type="ECO:0000256" key="3">
    <source>
        <dbReference type="ARBA" id="ARBA00022692"/>
    </source>
</evidence>
<evidence type="ECO:0000259" key="7">
    <source>
        <dbReference type="Pfam" id="PF00324"/>
    </source>
</evidence>
<dbReference type="Gene3D" id="1.20.1740.10">
    <property type="entry name" value="Amino acid/polyamine transporter I"/>
    <property type="match status" value="1"/>
</dbReference>
<dbReference type="OrthoDB" id="3900342at2759"/>
<feature type="non-terminal residue" evidence="8">
    <location>
        <position position="481"/>
    </location>
</feature>
<feature type="transmembrane region" description="Helical" evidence="6">
    <location>
        <begin position="57"/>
        <end position="73"/>
    </location>
</feature>
<evidence type="ECO:0000256" key="5">
    <source>
        <dbReference type="ARBA" id="ARBA00023136"/>
    </source>
</evidence>
<feature type="transmembrane region" description="Helical" evidence="6">
    <location>
        <begin position="419"/>
        <end position="436"/>
    </location>
</feature>
<keyword evidence="5 6" id="KW-0472">Membrane</keyword>
<feature type="transmembrane region" description="Helical" evidence="6">
    <location>
        <begin position="190"/>
        <end position="212"/>
    </location>
</feature>
<dbReference type="HOGENOM" id="CLU_007946_12_1_1"/>
<dbReference type="PIRSF" id="PIRSF006060">
    <property type="entry name" value="AA_transporter"/>
    <property type="match status" value="1"/>
</dbReference>
<feature type="transmembrane region" description="Helical" evidence="6">
    <location>
        <begin position="335"/>
        <end position="353"/>
    </location>
</feature>
<dbReference type="GeneID" id="18249342"/>
<evidence type="ECO:0000256" key="2">
    <source>
        <dbReference type="ARBA" id="ARBA00006983"/>
    </source>
</evidence>
<evidence type="ECO:0000313" key="9">
    <source>
        <dbReference type="Proteomes" id="UP000000707"/>
    </source>
</evidence>
<feature type="domain" description="Amino acid permease/ SLC12A" evidence="7">
    <location>
        <begin position="57"/>
        <end position="477"/>
    </location>
</feature>
<reference evidence="8 9" key="1">
    <citation type="journal article" date="2011" name="Proc. Natl. Acad. Sci. U.S.A.">
        <title>Comparative genomics of xylose-fermenting fungi for enhanced biofuel production.</title>
        <authorList>
            <person name="Wohlbach D.J."/>
            <person name="Kuo A."/>
            <person name="Sato T.K."/>
            <person name="Potts K.M."/>
            <person name="Salamov A.A."/>
            <person name="LaButti K.M."/>
            <person name="Sun H."/>
            <person name="Clum A."/>
            <person name="Pangilinan J.L."/>
            <person name="Lindquist E.A."/>
            <person name="Lucas S."/>
            <person name="Lapidus A."/>
            <person name="Jin M."/>
            <person name="Gunawan C."/>
            <person name="Balan V."/>
            <person name="Dale B.E."/>
            <person name="Jeffries T.W."/>
            <person name="Zinkel R."/>
            <person name="Barry K.W."/>
            <person name="Grigoriev I.V."/>
            <person name="Gasch A.P."/>
        </authorList>
    </citation>
    <scope>NUCLEOTIDE SEQUENCE [LARGE SCALE GENOMIC DNA]</scope>
    <source>
        <strain evidence="9">ATCC 10573 / BCRC 21748 / CBS 615 / JCM 9827 / NBRC 10315 / NRRL Y-1498 / VKM Y-70</strain>
    </source>
</reference>
<feature type="transmembrane region" description="Helical" evidence="6">
    <location>
        <begin position="79"/>
        <end position="98"/>
    </location>
</feature>
<dbReference type="GO" id="GO:0016020">
    <property type="term" value="C:membrane"/>
    <property type="evidence" value="ECO:0007669"/>
    <property type="project" value="UniProtKB-SubCell"/>
</dbReference>
<comment type="similarity">
    <text evidence="2">Belongs to the amino acid-polyamine-organocation (APC) superfamily. YAT (TC 2.A.3.10) family.</text>
</comment>
<evidence type="ECO:0000256" key="4">
    <source>
        <dbReference type="ARBA" id="ARBA00022989"/>
    </source>
</evidence>
<comment type="subcellular location">
    <subcellularLocation>
        <location evidence="1">Membrane</location>
        <topology evidence="1">Multi-pass membrane protein</topology>
    </subcellularLocation>
</comment>